<dbReference type="InterPro" id="IPR049492">
    <property type="entry name" value="BD-FAE-like_dom"/>
</dbReference>
<dbReference type="RefSeq" id="WP_044954221.1">
    <property type="nucleotide sequence ID" value="NZ_JBBFKB010000059.1"/>
</dbReference>
<dbReference type="EMBL" id="JBBFKC010000009">
    <property type="protein sequence ID" value="MEJ3691565.1"/>
    <property type="molecule type" value="Genomic_DNA"/>
</dbReference>
<feature type="signal peptide" evidence="2">
    <location>
        <begin position="1"/>
        <end position="24"/>
    </location>
</feature>
<dbReference type="Gene3D" id="3.40.50.1820">
    <property type="entry name" value="alpha/beta hydrolase"/>
    <property type="match status" value="1"/>
</dbReference>
<keyword evidence="5" id="KW-1185">Reference proteome</keyword>
<dbReference type="SUPFAM" id="SSF53474">
    <property type="entry name" value="alpha/beta-Hydrolases"/>
    <property type="match status" value="1"/>
</dbReference>
<feature type="chain" id="PRO_5044296523" evidence="2">
    <location>
        <begin position="25"/>
        <end position="358"/>
    </location>
</feature>
<comment type="caution">
    <text evidence="4">The sequence shown here is derived from an EMBL/GenBank/DDBJ whole genome shotgun (WGS) entry which is preliminary data.</text>
</comment>
<dbReference type="PANTHER" id="PTHR48081:SF6">
    <property type="entry name" value="PEPTIDASE S9 PROLYL OLIGOPEPTIDASE CATALYTIC DOMAIN-CONTAINING PROTEIN"/>
    <property type="match status" value="1"/>
</dbReference>
<evidence type="ECO:0000313" key="5">
    <source>
        <dbReference type="Proteomes" id="UP001379600"/>
    </source>
</evidence>
<dbReference type="InterPro" id="IPR050300">
    <property type="entry name" value="GDXG_lipolytic_enzyme"/>
</dbReference>
<name>A0AB35Y0L0_9FIRM</name>
<keyword evidence="2" id="KW-0732">Signal</keyword>
<protein>
    <submittedName>
        <fullName evidence="4">Alpha/beta hydrolase</fullName>
    </submittedName>
</protein>
<evidence type="ECO:0000313" key="4">
    <source>
        <dbReference type="EMBL" id="MEJ3691565.1"/>
    </source>
</evidence>
<gene>
    <name evidence="4" type="ORF">WF787_10100</name>
</gene>
<feature type="domain" description="BD-FAE-like" evidence="3">
    <location>
        <begin position="125"/>
        <end position="228"/>
    </location>
</feature>
<sequence length="358" mass="39912">MRKRLRTVMFGIGLMILLAQPAFAEELGQANITPRTKMAEIRSNPSIVGAGIYTYSLDQDRVLDRMYWDAQPLSRLSNHWTAQDAADGLNYLIRTYNAGQRVTFPLYTAEEIAQDTSRDGVELYYLPAEGAQANQKYALVIGGNAIVVSAEIREGISTAWNLHEMGYPVFVLRYRIGMKASNNAPLQDVVRAVQYITEHAGQFGVQAEDYAIVSYSSGGQIAGLFGTDAVGYKNYGLPKPGAMLLGYPVNTFLEFKPVYNILLDPGVCKQRYYKMTLSDYITPDYPPTYHWYGKNDMTLMTMCWSAQGPVLEKALARNHVTHIYHVYDDAPHAVAAGKGTDAEGWLNEAVAFWEEQVG</sequence>
<dbReference type="Pfam" id="PF20434">
    <property type="entry name" value="BD-FAE"/>
    <property type="match status" value="1"/>
</dbReference>
<proteinExistence type="predicted"/>
<dbReference type="InterPro" id="IPR029058">
    <property type="entry name" value="AB_hydrolase_fold"/>
</dbReference>
<dbReference type="Proteomes" id="UP001379600">
    <property type="component" value="Unassembled WGS sequence"/>
</dbReference>
<evidence type="ECO:0000256" key="2">
    <source>
        <dbReference type="SAM" id="SignalP"/>
    </source>
</evidence>
<dbReference type="PANTHER" id="PTHR48081">
    <property type="entry name" value="AB HYDROLASE SUPERFAMILY PROTEIN C4A8.06C"/>
    <property type="match status" value="1"/>
</dbReference>
<evidence type="ECO:0000256" key="1">
    <source>
        <dbReference type="ARBA" id="ARBA00022801"/>
    </source>
</evidence>
<keyword evidence="1 4" id="KW-0378">Hydrolase</keyword>
<dbReference type="AlphaFoldDB" id="A0AB35Y0L0"/>
<dbReference type="GO" id="GO:0016787">
    <property type="term" value="F:hydrolase activity"/>
    <property type="evidence" value="ECO:0007669"/>
    <property type="project" value="UniProtKB-KW"/>
</dbReference>
<reference evidence="4 5" key="1">
    <citation type="submission" date="2024-03" db="EMBL/GenBank/DDBJ databases">
        <authorList>
            <person name="Plomp N."/>
            <person name="Harmsen H.J."/>
        </authorList>
    </citation>
    <scope>NUCLEOTIDE SEQUENCE [LARGE SCALE GENOMIC DNA]</scope>
    <source>
        <strain evidence="4 5">HTF-76H</strain>
    </source>
</reference>
<organism evidence="4 5">
    <name type="scientific">Faecalibacterium taiwanense</name>
    <dbReference type="NCBI Taxonomy" id="3030638"/>
    <lineage>
        <taxon>Bacteria</taxon>
        <taxon>Bacillati</taxon>
        <taxon>Bacillota</taxon>
        <taxon>Clostridia</taxon>
        <taxon>Eubacteriales</taxon>
        <taxon>Oscillospiraceae</taxon>
        <taxon>Faecalibacterium</taxon>
    </lineage>
</organism>
<evidence type="ECO:0000259" key="3">
    <source>
        <dbReference type="Pfam" id="PF20434"/>
    </source>
</evidence>
<accession>A0AB35Y0L0</accession>